<feature type="binding site" evidence="5">
    <location>
        <position position="103"/>
    </location>
    <ligand>
        <name>ATP</name>
        <dbReference type="ChEBI" id="CHEBI:30616"/>
    </ligand>
</feature>
<feature type="binding site" evidence="5">
    <location>
        <position position="145"/>
    </location>
    <ligand>
        <name>ATP</name>
        <dbReference type="ChEBI" id="CHEBI:30616"/>
    </ligand>
</feature>
<evidence type="ECO:0000256" key="6">
    <source>
        <dbReference type="SAM" id="MobiDB-lite"/>
    </source>
</evidence>
<dbReference type="PhylomeDB" id="A0A0G4I938"/>
<dbReference type="PRINTS" id="PR00775">
    <property type="entry name" value="HEATSHOCK90"/>
</dbReference>
<dbReference type="InterPro" id="IPR003594">
    <property type="entry name" value="HATPase_dom"/>
</dbReference>
<sequence length="830" mass="94227">MRFRRGLALLGALVLPVVCADDGATIDQALGGVNTEVDPSTGGDEFVESSEATKNVMTDEEKEALEASKETHQFQAEVSRMMDIIINSLYTQKEVFLREVISNSADALEKIRYLSVTDGAVLGDTRELDIRIEADRNEQTLTITDTGVGMTKQDLVNNLGTLAKSGTTNFLEALSGSGGDLSLIGQFGVGFYSTYLVSDRVTVVSKNNDDSQHIWESTADASFSVAEDPRGSTLGRGTKVILHMKDDATEFLSETVLKDLVNRFSQFIAFPIYLKVTKTITEEVPEDDAEEEEESEDGEEKKKKTKTISKEVKQWEQVNTQKAIWLRSKDEIENNEYDEFYKAIAKDWSPPLTYTHFSAEGEVEFKAILFCPQSAPTDMFDNYYNKHAQIKLFVRRVLITDQMEDLLPSYLNFIKGVVDSDDLPLNVSREQLQQHKILKVISKKLVRKILEMFKRMLKEHEKQEEEDEDEEEAEEDGEKKEKEKKGESKWDKFYTHFSKSLKLGCYEDDTNRGKIAKLLRFYTSKSPEKQVSLDKYVDGMKEDQDAIYYMAGESVEKSMKSPHLQVFKKRDLEVLFLTEQMDEPCIQKQTDFEGKKFISIQKGQAKLSTTDEEKKRQKKLKEMYEPLLKWFKDLLGDRIGKVELSKRLVEDPCTVVSSEYGYSAQMERVMKTQAFADNSQMKWMMANKIFEVNPNHPVVVDLLTKIKEEPNDEAAKKTAELLFHSSMIAAGYEVEAPTTIASAVYRLLSKELGVDPDAPVEDVDVGPLDDEENENEDEEEDDEEIDPTTPEGQKAELDRLVKEAMEENERMKGESEGGEDDDSSGGHDEL</sequence>
<dbReference type="Gene3D" id="3.40.50.11260">
    <property type="match status" value="1"/>
</dbReference>
<dbReference type="PIRSF" id="PIRSF002583">
    <property type="entry name" value="Hsp90"/>
    <property type="match status" value="1"/>
</dbReference>
<dbReference type="NCBIfam" id="NF003555">
    <property type="entry name" value="PRK05218.1"/>
    <property type="match status" value="1"/>
</dbReference>
<evidence type="ECO:0000313" key="9">
    <source>
        <dbReference type="EMBL" id="CEM53653.1"/>
    </source>
</evidence>
<organism evidence="9">
    <name type="scientific">Chromera velia CCMP2878</name>
    <dbReference type="NCBI Taxonomy" id="1169474"/>
    <lineage>
        <taxon>Eukaryota</taxon>
        <taxon>Sar</taxon>
        <taxon>Alveolata</taxon>
        <taxon>Colpodellida</taxon>
        <taxon>Chromeraceae</taxon>
        <taxon>Chromera</taxon>
    </lineage>
</organism>
<dbReference type="FunFam" id="1.20.120.790:FF:000001">
    <property type="entry name" value="Heat shock protein 90 alpha"/>
    <property type="match status" value="1"/>
</dbReference>
<feature type="domain" description="Histidine kinase/HSP90-like ATPase" evidence="8">
    <location>
        <begin position="92"/>
        <end position="248"/>
    </location>
</feature>
<feature type="region of interest" description="Disordered" evidence="6">
    <location>
        <begin position="284"/>
        <end position="306"/>
    </location>
</feature>
<keyword evidence="2 5" id="KW-0547">Nucleotide-binding</keyword>
<feature type="signal peptide" evidence="7">
    <location>
        <begin position="1"/>
        <end position="19"/>
    </location>
</feature>
<evidence type="ECO:0000259" key="8">
    <source>
        <dbReference type="SMART" id="SM00387"/>
    </source>
</evidence>
<dbReference type="InterPro" id="IPR020568">
    <property type="entry name" value="Ribosomal_Su5_D2-typ_SF"/>
</dbReference>
<dbReference type="InterPro" id="IPR020575">
    <property type="entry name" value="Hsp90_N"/>
</dbReference>
<dbReference type="Gene3D" id="1.20.120.790">
    <property type="entry name" value="Heat shock protein 90, C-terminal domain"/>
    <property type="match status" value="1"/>
</dbReference>
<dbReference type="GO" id="GO:0005524">
    <property type="term" value="F:ATP binding"/>
    <property type="evidence" value="ECO:0007669"/>
    <property type="project" value="UniProtKB-KW"/>
</dbReference>
<feature type="binding site" evidence="5">
    <location>
        <position position="150"/>
    </location>
    <ligand>
        <name>ATP</name>
        <dbReference type="ChEBI" id="CHEBI:30616"/>
    </ligand>
</feature>
<feature type="compositionally biased region" description="Acidic residues" evidence="6">
    <location>
        <begin position="758"/>
        <end position="786"/>
    </location>
</feature>
<evidence type="ECO:0000256" key="3">
    <source>
        <dbReference type="ARBA" id="ARBA00022840"/>
    </source>
</evidence>
<dbReference type="PANTHER" id="PTHR11528">
    <property type="entry name" value="HEAT SHOCK PROTEIN 90 FAMILY MEMBER"/>
    <property type="match status" value="1"/>
</dbReference>
<feature type="compositionally biased region" description="Basic and acidic residues" evidence="6">
    <location>
        <begin position="793"/>
        <end position="815"/>
    </location>
</feature>
<feature type="binding site" evidence="5">
    <location>
        <begin position="165"/>
        <end position="166"/>
    </location>
    <ligand>
        <name>ATP</name>
        <dbReference type="ChEBI" id="CHEBI:30616"/>
    </ligand>
</feature>
<keyword evidence="7" id="KW-0732">Signal</keyword>
<name>A0A0G4I938_9ALVE</name>
<dbReference type="SUPFAM" id="SSF54211">
    <property type="entry name" value="Ribosomal protein S5 domain 2-like"/>
    <property type="match status" value="1"/>
</dbReference>
<feature type="compositionally biased region" description="Acidic residues" evidence="6">
    <location>
        <begin position="284"/>
        <end position="298"/>
    </location>
</feature>
<dbReference type="InterPro" id="IPR001404">
    <property type="entry name" value="Hsp90_fam"/>
</dbReference>
<dbReference type="Pfam" id="PF13589">
    <property type="entry name" value="HATPase_c_3"/>
    <property type="match status" value="1"/>
</dbReference>
<dbReference type="SMART" id="SM00387">
    <property type="entry name" value="HATPase_c"/>
    <property type="match status" value="1"/>
</dbReference>
<dbReference type="SUPFAM" id="SSF55874">
    <property type="entry name" value="ATPase domain of HSP90 chaperone/DNA topoisomerase II/histidine kinase"/>
    <property type="match status" value="1"/>
</dbReference>
<feature type="binding site" evidence="5">
    <location>
        <position position="429"/>
    </location>
    <ligand>
        <name>ATP</name>
        <dbReference type="ChEBI" id="CHEBI:30616"/>
    </ligand>
</feature>
<comment type="similarity">
    <text evidence="1">Belongs to the heat shock protein 90 family.</text>
</comment>
<dbReference type="EMBL" id="CDMZ01005713">
    <property type="protein sequence ID" value="CEM53653.1"/>
    <property type="molecule type" value="Genomic_DNA"/>
</dbReference>
<dbReference type="GO" id="GO:0051082">
    <property type="term" value="F:unfolded protein binding"/>
    <property type="evidence" value="ECO:0007669"/>
    <property type="project" value="InterPro"/>
</dbReference>
<dbReference type="InterPro" id="IPR019805">
    <property type="entry name" value="Heat_shock_protein_90_CS"/>
</dbReference>
<feature type="region of interest" description="Disordered" evidence="6">
    <location>
        <begin position="460"/>
        <end position="485"/>
    </location>
</feature>
<dbReference type="Pfam" id="PF00183">
    <property type="entry name" value="HSP90"/>
    <property type="match status" value="1"/>
</dbReference>
<reference evidence="9" key="1">
    <citation type="submission" date="2014-11" db="EMBL/GenBank/DDBJ databases">
        <authorList>
            <person name="Otto D Thomas"/>
            <person name="Naeem Raeece"/>
        </authorList>
    </citation>
    <scope>NUCLEOTIDE SEQUENCE</scope>
</reference>
<dbReference type="AlphaFoldDB" id="A0A0G4I938"/>
<dbReference type="Gene3D" id="3.30.230.80">
    <property type="match status" value="1"/>
</dbReference>
<gene>
    <name evidence="9" type="ORF">Cvel_12139</name>
</gene>
<evidence type="ECO:0000256" key="7">
    <source>
        <dbReference type="SAM" id="SignalP"/>
    </source>
</evidence>
<dbReference type="HAMAP" id="MF_00505">
    <property type="entry name" value="HSP90"/>
    <property type="match status" value="1"/>
</dbReference>
<evidence type="ECO:0000256" key="5">
    <source>
        <dbReference type="PIRSR" id="PIRSR002583-1"/>
    </source>
</evidence>
<feature type="binding site" evidence="5">
    <location>
        <position position="164"/>
    </location>
    <ligand>
        <name>ATP</name>
        <dbReference type="ChEBI" id="CHEBI:30616"/>
    </ligand>
</feature>
<feature type="region of interest" description="Disordered" evidence="6">
    <location>
        <begin position="755"/>
        <end position="830"/>
    </location>
</feature>
<dbReference type="CDD" id="cd16927">
    <property type="entry name" value="HATPase_Hsp90-like"/>
    <property type="match status" value="1"/>
</dbReference>
<dbReference type="FunFam" id="3.30.565.10:FF:000005">
    <property type="entry name" value="Heat shock protein 90"/>
    <property type="match status" value="1"/>
</dbReference>
<evidence type="ECO:0000256" key="2">
    <source>
        <dbReference type="ARBA" id="ARBA00022741"/>
    </source>
</evidence>
<dbReference type="PROSITE" id="PS00298">
    <property type="entry name" value="HSP90"/>
    <property type="match status" value="1"/>
</dbReference>
<dbReference type="Gene3D" id="3.30.565.10">
    <property type="entry name" value="Histidine kinase-like ATPase, C-terminal domain"/>
    <property type="match status" value="1"/>
</dbReference>
<evidence type="ECO:0000256" key="1">
    <source>
        <dbReference type="ARBA" id="ARBA00008239"/>
    </source>
</evidence>
<feature type="binding site" evidence="5">
    <location>
        <position position="158"/>
    </location>
    <ligand>
        <name>ATP</name>
        <dbReference type="ChEBI" id="CHEBI:30616"/>
    </ligand>
</feature>
<dbReference type="VEuPathDB" id="CryptoDB:Cvel_12139"/>
<feature type="chain" id="PRO_5005192864" description="Histidine kinase/HSP90-like ATPase domain-containing protein" evidence="7">
    <location>
        <begin position="20"/>
        <end position="830"/>
    </location>
</feature>
<proteinExistence type="inferred from homology"/>
<feature type="binding site" evidence="5">
    <location>
        <position position="99"/>
    </location>
    <ligand>
        <name>ATP</name>
        <dbReference type="ChEBI" id="CHEBI:30616"/>
    </ligand>
</feature>
<protein>
    <recommendedName>
        <fullName evidence="8">Histidine kinase/HSP90-like ATPase domain-containing protein</fullName>
    </recommendedName>
</protein>
<feature type="compositionally biased region" description="Acidic residues" evidence="6">
    <location>
        <begin position="464"/>
        <end position="476"/>
    </location>
</feature>
<dbReference type="InterPro" id="IPR036890">
    <property type="entry name" value="HATPase_C_sf"/>
</dbReference>
<accession>A0A0G4I938</accession>
<feature type="binding site" evidence="5">
    <location>
        <position position="238"/>
    </location>
    <ligand>
        <name>ATP</name>
        <dbReference type="ChEBI" id="CHEBI:30616"/>
    </ligand>
</feature>
<dbReference type="InterPro" id="IPR037196">
    <property type="entry name" value="HSP90_C"/>
</dbReference>
<keyword evidence="3 5" id="KW-0067">ATP-binding</keyword>
<dbReference type="SUPFAM" id="SSF110942">
    <property type="entry name" value="HSP90 C-terminal domain"/>
    <property type="match status" value="1"/>
</dbReference>
<evidence type="ECO:0000256" key="4">
    <source>
        <dbReference type="ARBA" id="ARBA00023186"/>
    </source>
</evidence>
<dbReference type="GO" id="GO:0140662">
    <property type="term" value="F:ATP-dependent protein folding chaperone"/>
    <property type="evidence" value="ECO:0007669"/>
    <property type="project" value="InterPro"/>
</dbReference>
<dbReference type="GO" id="GO:0016887">
    <property type="term" value="F:ATP hydrolysis activity"/>
    <property type="evidence" value="ECO:0007669"/>
    <property type="project" value="InterPro"/>
</dbReference>
<keyword evidence="4" id="KW-0143">Chaperone</keyword>
<feature type="binding site" evidence="5">
    <location>
        <begin position="186"/>
        <end position="191"/>
    </location>
    <ligand>
        <name>ATP</name>
        <dbReference type="ChEBI" id="CHEBI:30616"/>
    </ligand>
</feature>